<feature type="transmembrane region" description="Helical" evidence="1">
    <location>
        <begin position="226"/>
        <end position="246"/>
    </location>
</feature>
<feature type="transmembrane region" description="Helical" evidence="1">
    <location>
        <begin position="163"/>
        <end position="185"/>
    </location>
</feature>
<keyword evidence="1" id="KW-0472">Membrane</keyword>
<organism evidence="2 3">
    <name type="scientific">Lishizhenia tianjinensis</name>
    <dbReference type="NCBI Taxonomy" id="477690"/>
    <lineage>
        <taxon>Bacteria</taxon>
        <taxon>Pseudomonadati</taxon>
        <taxon>Bacteroidota</taxon>
        <taxon>Flavobacteriia</taxon>
        <taxon>Flavobacteriales</taxon>
        <taxon>Crocinitomicaceae</taxon>
        <taxon>Lishizhenia</taxon>
    </lineage>
</organism>
<dbReference type="EMBL" id="FPAS01000001">
    <property type="protein sequence ID" value="SFT51016.1"/>
    <property type="molecule type" value="Genomic_DNA"/>
</dbReference>
<reference evidence="2 3" key="1">
    <citation type="submission" date="2016-10" db="EMBL/GenBank/DDBJ databases">
        <authorList>
            <person name="de Groot N.N."/>
        </authorList>
    </citation>
    <scope>NUCLEOTIDE SEQUENCE [LARGE SCALE GENOMIC DNA]</scope>
    <source>
        <strain evidence="2 3">CGMCC 1.7005</strain>
    </source>
</reference>
<evidence type="ECO:0000256" key="1">
    <source>
        <dbReference type="SAM" id="Phobius"/>
    </source>
</evidence>
<dbReference type="Proteomes" id="UP000236454">
    <property type="component" value="Unassembled WGS sequence"/>
</dbReference>
<keyword evidence="3" id="KW-1185">Reference proteome</keyword>
<feature type="transmembrane region" description="Helical" evidence="1">
    <location>
        <begin position="128"/>
        <end position="151"/>
    </location>
</feature>
<feature type="transmembrane region" description="Helical" evidence="1">
    <location>
        <begin position="97"/>
        <end position="121"/>
    </location>
</feature>
<dbReference type="STRING" id="477690.SAMN05216474_0975"/>
<dbReference type="RefSeq" id="WP_211664707.1">
    <property type="nucleotide sequence ID" value="NZ_FPAS01000001.1"/>
</dbReference>
<dbReference type="InterPro" id="IPR038770">
    <property type="entry name" value="Na+/solute_symporter_sf"/>
</dbReference>
<dbReference type="Gene3D" id="1.20.1530.20">
    <property type="match status" value="1"/>
</dbReference>
<dbReference type="PANTHER" id="PTHR18640">
    <property type="entry name" value="SOLUTE CARRIER FAMILY 10 MEMBER 7"/>
    <property type="match status" value="1"/>
</dbReference>
<keyword evidence="1" id="KW-0812">Transmembrane</keyword>
<proteinExistence type="predicted"/>
<dbReference type="Pfam" id="PF13593">
    <property type="entry name" value="SBF_like"/>
    <property type="match status" value="1"/>
</dbReference>
<feature type="transmembrane region" description="Helical" evidence="1">
    <location>
        <begin position="288"/>
        <end position="312"/>
    </location>
</feature>
<name>A0A1I6YKK2_9FLAO</name>
<gene>
    <name evidence="2" type="ORF">SAMN05216474_0975</name>
</gene>
<feature type="transmembrane region" description="Helical" evidence="1">
    <location>
        <begin position="36"/>
        <end position="54"/>
    </location>
</feature>
<sequence>MFKIDRFVFAILITISLAYLFPFWGSKSSPLPLDTISSIGIALIFFFYGLKLSPEKLKSDLTNWKLHLLIQLVTFLLFPLFVLAFHPFSETTSETSFWLPFFFLAALPSTVSSSVVMVSMAKGNVPAAIFNASISGLIGIVITPLWMGFFLSKGSSDFELGDIYIKLLKEILLPVILGVFMHRFWGQFALKHTKKLATFDKSVILLIIYKSYSDSFQEKVFSTVKILDLIFVALGVLALFYGVYFISGFLSKKLNFSQEDKITAQFCASKKSLVHGTIFSKILFPSTYAMGIVLLPIMLYHAFQLFIISIIATRLGKENKS</sequence>
<accession>A0A1I6YKK2</accession>
<protein>
    <submittedName>
        <fullName evidence="2">Solute carrier family 10 (Sodium/bile acid cotransporter), member 7</fullName>
    </submittedName>
</protein>
<keyword evidence="1" id="KW-1133">Transmembrane helix</keyword>
<dbReference type="AlphaFoldDB" id="A0A1I6YKK2"/>
<evidence type="ECO:0000313" key="2">
    <source>
        <dbReference type="EMBL" id="SFT51016.1"/>
    </source>
</evidence>
<dbReference type="GO" id="GO:0005886">
    <property type="term" value="C:plasma membrane"/>
    <property type="evidence" value="ECO:0007669"/>
    <property type="project" value="TreeGrafter"/>
</dbReference>
<dbReference type="PANTHER" id="PTHR18640:SF5">
    <property type="entry name" value="SODIUM_BILE ACID COTRANSPORTER 7"/>
    <property type="match status" value="1"/>
</dbReference>
<dbReference type="PIRSF" id="PIRSF026166">
    <property type="entry name" value="UCP026166"/>
    <property type="match status" value="1"/>
</dbReference>
<feature type="transmembrane region" description="Helical" evidence="1">
    <location>
        <begin position="66"/>
        <end position="85"/>
    </location>
</feature>
<dbReference type="InterPro" id="IPR016833">
    <property type="entry name" value="Put_Na-Bile_cotransptr"/>
</dbReference>
<evidence type="ECO:0000313" key="3">
    <source>
        <dbReference type="Proteomes" id="UP000236454"/>
    </source>
</evidence>
<feature type="transmembrane region" description="Helical" evidence="1">
    <location>
        <begin position="7"/>
        <end position="24"/>
    </location>
</feature>